<evidence type="ECO:0000313" key="2">
    <source>
        <dbReference type="EMBL" id="GAA3165724.1"/>
    </source>
</evidence>
<feature type="compositionally biased region" description="Basic residues" evidence="1">
    <location>
        <begin position="313"/>
        <end position="328"/>
    </location>
</feature>
<sequence length="501" mass="53460">MAHSAVSTVTQPWDNPNADLPGAGTTHPHRTHPRGHIQMPADLLRSGAHTGLAVAAWAVYETLMPAGIDGGRAPAYARRRWVAAALGTTETALDNARRELLADVEGGPWLARSAPRGAKRAVKHAALRLPRLTREAYAAVPAWTLDLVHAGRRRPAGTITPDAWRLYALVLLARQEHRPLEASVGYLGALLGASAATGRRRLAELERVGLVDVVARCGGRLLVTPVLDAETAEQTALDYAERGRKTTAHPSQPVALTPDKLRHSPLPGSGTPQKTPVLNSDDLEAPDLPPAVGDVQVGRAAARPADAGEARRSPKKGRPTPKRPRRGGRGVVHPAAAELYRVLPEKLRSRIPEHGRRRVLAALTAELAARTPAELAERIAGRWQHWRYRPEEIADPTAVAITTVRRGYDCPRPECEDHRLPDGHECSACAEIGRQINEGRRAVLSGPQTVEHPAAGIDGPPPAAPGLSGALSASSPPCPQHPGAARRPGGECAGCWVDRIA</sequence>
<keyword evidence="3" id="KW-1185">Reference proteome</keyword>
<evidence type="ECO:0000256" key="1">
    <source>
        <dbReference type="SAM" id="MobiDB-lite"/>
    </source>
</evidence>
<dbReference type="EMBL" id="BAAAUT010000092">
    <property type="protein sequence ID" value="GAA3165724.1"/>
    <property type="molecule type" value="Genomic_DNA"/>
</dbReference>
<feature type="region of interest" description="Disordered" evidence="1">
    <location>
        <begin position="450"/>
        <end position="489"/>
    </location>
</feature>
<organism evidence="2 3">
    <name type="scientific">Planomonospora alba</name>
    <dbReference type="NCBI Taxonomy" id="161354"/>
    <lineage>
        <taxon>Bacteria</taxon>
        <taxon>Bacillati</taxon>
        <taxon>Actinomycetota</taxon>
        <taxon>Actinomycetes</taxon>
        <taxon>Streptosporangiales</taxon>
        <taxon>Streptosporangiaceae</taxon>
        <taxon>Planomonospora</taxon>
    </lineage>
</organism>
<feature type="region of interest" description="Disordered" evidence="1">
    <location>
        <begin position="241"/>
        <end position="330"/>
    </location>
</feature>
<reference evidence="3" key="1">
    <citation type="journal article" date="2019" name="Int. J. Syst. Evol. Microbiol.">
        <title>The Global Catalogue of Microorganisms (GCM) 10K type strain sequencing project: providing services to taxonomists for standard genome sequencing and annotation.</title>
        <authorList>
            <consortium name="The Broad Institute Genomics Platform"/>
            <consortium name="The Broad Institute Genome Sequencing Center for Infectious Disease"/>
            <person name="Wu L."/>
            <person name="Ma J."/>
        </authorList>
    </citation>
    <scope>NUCLEOTIDE SEQUENCE [LARGE SCALE GENOMIC DNA]</scope>
    <source>
        <strain evidence="3">JCM 9373</strain>
    </source>
</reference>
<proteinExistence type="predicted"/>
<dbReference type="Proteomes" id="UP001500320">
    <property type="component" value="Unassembled WGS sequence"/>
</dbReference>
<feature type="region of interest" description="Disordered" evidence="1">
    <location>
        <begin position="1"/>
        <end position="33"/>
    </location>
</feature>
<protein>
    <recommendedName>
        <fullName evidence="4">Helix-turn-helix domain-containing protein</fullName>
    </recommendedName>
</protein>
<comment type="caution">
    <text evidence="2">The sequence shown here is derived from an EMBL/GenBank/DDBJ whole genome shotgun (WGS) entry which is preliminary data.</text>
</comment>
<gene>
    <name evidence="2" type="ORF">GCM10010466_65660</name>
</gene>
<feature type="compositionally biased region" description="Polar residues" evidence="1">
    <location>
        <begin position="1"/>
        <end position="14"/>
    </location>
</feature>
<feature type="compositionally biased region" description="Low complexity" evidence="1">
    <location>
        <begin position="465"/>
        <end position="475"/>
    </location>
</feature>
<evidence type="ECO:0008006" key="4">
    <source>
        <dbReference type="Google" id="ProtNLM"/>
    </source>
</evidence>
<evidence type="ECO:0000313" key="3">
    <source>
        <dbReference type="Proteomes" id="UP001500320"/>
    </source>
</evidence>
<accession>A0ABP6P2K3</accession>
<name>A0ABP6P2K3_9ACTN</name>